<dbReference type="PANTHER" id="PTHR45792:SF8">
    <property type="entry name" value="DIACYLGLYCEROL LIPASE-ALPHA"/>
    <property type="match status" value="1"/>
</dbReference>
<dbReference type="InterPro" id="IPR002921">
    <property type="entry name" value="Fungal_lipase-type"/>
</dbReference>
<evidence type="ECO:0000256" key="8">
    <source>
        <dbReference type="ARBA" id="ARBA00022837"/>
    </source>
</evidence>
<dbReference type="Gene3D" id="3.40.50.1820">
    <property type="entry name" value="alpha/beta hydrolase"/>
    <property type="match status" value="1"/>
</dbReference>
<keyword evidence="4" id="KW-0597">Phosphoprotein</keyword>
<keyword evidence="18" id="KW-1185">Reference proteome</keyword>
<comment type="caution">
    <text evidence="17">The sequence shown here is derived from an EMBL/GenBank/DDBJ whole genome shotgun (WGS) entry which is preliminary data.</text>
</comment>
<evidence type="ECO:0000256" key="4">
    <source>
        <dbReference type="ARBA" id="ARBA00022553"/>
    </source>
</evidence>
<sequence length="719" mass="78528">MVKNWDTYGRQGLDLASTATSFGFNAVKAGTRFGFAVTRGIAGAAVGITTTIVDHAIFGGTTVTRPVLGGAVSTVISLAEQLTLAPIFLSEYVTSTSLIAAHSSINVLSVIFPGSSDASFSLASFITLVRREWSEPAEGAIVPGRQHGITKIARAIVAWVALQGVTQEWQEKIWLKHLREIHVKDPTQRKTLSRRNSRVRVTSDIILPGNSGQLISADIGEAPPRSRAYSSASLRSRKFSVIPIPSNLTRRSRPIDPPRLSHSELKTTLRRLSKIVLAGYGGASLLFFGVSPYQRSRTTSSAAEMAQEEAQLAHAIDASEAEACGDYDPGADAEGNVPGVSEHYSWWDVLLGKHDQEIFERAAGVGTPGRKAEEEIKRKMSATAVIGIEHMMPRFWVLTDHGRGQVVLVLRGTMSLNEIAADLTCDPEEFEPATSEGDEDEHLPGQYSFPAMNASQTSQASSAPRYHVHSGIARMTRAMGDVGKPVHLAVQVALYNNPDYELVMCGHSLGAGVAAILGMKWADPRTCLTTRSSGLPPGRRVFVYCFAPPALADSALSKLASRLIVSFVYSHDVVSRLSLGSVRDLKNAAAWLCEAEEEGEGEGWGAVTGRAKRWKAGTMSPEEDAQWFIAMRKTLEANMQMANMFPPGHILWAMRDSDLHPYHRTHPSGDVGRDEKEKDRLRLFEVLDVEKVFKQIVFARDMLSAHMPHQYDKVLHDLL</sequence>
<dbReference type="Pfam" id="PF01764">
    <property type="entry name" value="Lipase_3"/>
    <property type="match status" value="1"/>
</dbReference>
<proteinExistence type="predicted"/>
<evidence type="ECO:0000256" key="6">
    <source>
        <dbReference type="ARBA" id="ARBA00022723"/>
    </source>
</evidence>
<evidence type="ECO:0000256" key="14">
    <source>
        <dbReference type="ARBA" id="ARBA00026104"/>
    </source>
</evidence>
<keyword evidence="10" id="KW-1133">Transmembrane helix</keyword>
<feature type="compositionally biased region" description="Polar residues" evidence="15">
    <location>
        <begin position="453"/>
        <end position="462"/>
    </location>
</feature>
<accession>A0A369J493</accession>
<organism evidence="17 18">
    <name type="scientific">Hypsizygus marmoreus</name>
    <name type="common">White beech mushroom</name>
    <name type="synonym">Agaricus marmoreus</name>
    <dbReference type="NCBI Taxonomy" id="39966"/>
    <lineage>
        <taxon>Eukaryota</taxon>
        <taxon>Fungi</taxon>
        <taxon>Dikarya</taxon>
        <taxon>Basidiomycota</taxon>
        <taxon>Agaricomycotina</taxon>
        <taxon>Agaricomycetes</taxon>
        <taxon>Agaricomycetidae</taxon>
        <taxon>Agaricales</taxon>
        <taxon>Tricholomatineae</taxon>
        <taxon>Lyophyllaceae</taxon>
        <taxon>Hypsizygus</taxon>
    </lineage>
</organism>
<keyword evidence="12" id="KW-0472">Membrane</keyword>
<evidence type="ECO:0000256" key="5">
    <source>
        <dbReference type="ARBA" id="ARBA00022692"/>
    </source>
</evidence>
<dbReference type="Proteomes" id="UP000076154">
    <property type="component" value="Unassembled WGS sequence"/>
</dbReference>
<gene>
    <name evidence="17" type="primary">DAGLA</name>
    <name evidence="17" type="ORF">Hypma_004216</name>
</gene>
<keyword evidence="8" id="KW-0106">Calcium</keyword>
<dbReference type="PANTHER" id="PTHR45792">
    <property type="entry name" value="DIACYLGLYCEROL LIPASE HOMOLOG-RELATED"/>
    <property type="match status" value="1"/>
</dbReference>
<feature type="domain" description="Fungal lipase-type" evidence="16">
    <location>
        <begin position="407"/>
        <end position="578"/>
    </location>
</feature>
<feature type="compositionally biased region" description="Acidic residues" evidence="15">
    <location>
        <begin position="429"/>
        <end position="441"/>
    </location>
</feature>
<evidence type="ECO:0000256" key="10">
    <source>
        <dbReference type="ARBA" id="ARBA00022989"/>
    </source>
</evidence>
<evidence type="ECO:0000259" key="16">
    <source>
        <dbReference type="Pfam" id="PF01764"/>
    </source>
</evidence>
<dbReference type="OrthoDB" id="438440at2759"/>
<evidence type="ECO:0000256" key="7">
    <source>
        <dbReference type="ARBA" id="ARBA00022801"/>
    </source>
</evidence>
<keyword evidence="9" id="KW-0442">Lipid degradation</keyword>
<evidence type="ECO:0000256" key="12">
    <source>
        <dbReference type="ARBA" id="ARBA00023136"/>
    </source>
</evidence>
<dbReference type="GO" id="GO:0046872">
    <property type="term" value="F:metal ion binding"/>
    <property type="evidence" value="ECO:0007669"/>
    <property type="project" value="UniProtKB-KW"/>
</dbReference>
<evidence type="ECO:0000256" key="13">
    <source>
        <dbReference type="ARBA" id="ARBA00024531"/>
    </source>
</evidence>
<keyword evidence="7" id="KW-0378">Hydrolase</keyword>
<evidence type="ECO:0000313" key="17">
    <source>
        <dbReference type="EMBL" id="RDB15457.1"/>
    </source>
</evidence>
<evidence type="ECO:0000256" key="9">
    <source>
        <dbReference type="ARBA" id="ARBA00022963"/>
    </source>
</evidence>
<dbReference type="GO" id="GO:0005886">
    <property type="term" value="C:plasma membrane"/>
    <property type="evidence" value="ECO:0007669"/>
    <property type="project" value="UniProtKB-SubCell"/>
</dbReference>
<dbReference type="SUPFAM" id="SSF53474">
    <property type="entry name" value="alpha/beta-Hydrolases"/>
    <property type="match status" value="1"/>
</dbReference>
<evidence type="ECO:0000256" key="11">
    <source>
        <dbReference type="ARBA" id="ARBA00023098"/>
    </source>
</evidence>
<keyword evidence="11" id="KW-0443">Lipid metabolism</keyword>
<dbReference type="GO" id="GO:0016298">
    <property type="term" value="F:lipase activity"/>
    <property type="evidence" value="ECO:0007669"/>
    <property type="project" value="TreeGrafter"/>
</dbReference>
<dbReference type="InParanoid" id="A0A369J493"/>
<comment type="cofactor">
    <cofactor evidence="1">
        <name>Ca(2+)</name>
        <dbReference type="ChEBI" id="CHEBI:29108"/>
    </cofactor>
</comment>
<evidence type="ECO:0000256" key="2">
    <source>
        <dbReference type="ARBA" id="ARBA00004651"/>
    </source>
</evidence>
<dbReference type="EC" id="3.1.1.116" evidence="14"/>
<evidence type="ECO:0000256" key="1">
    <source>
        <dbReference type="ARBA" id="ARBA00001913"/>
    </source>
</evidence>
<evidence type="ECO:0000256" key="3">
    <source>
        <dbReference type="ARBA" id="ARBA00022475"/>
    </source>
</evidence>
<protein>
    <recommendedName>
        <fullName evidence="14">sn-1-specific diacylglycerol lipase</fullName>
        <ecNumber evidence="14">3.1.1.116</ecNumber>
    </recommendedName>
</protein>
<dbReference type="GO" id="GO:0046340">
    <property type="term" value="P:diacylglycerol catabolic process"/>
    <property type="evidence" value="ECO:0007669"/>
    <property type="project" value="TreeGrafter"/>
</dbReference>
<evidence type="ECO:0000256" key="15">
    <source>
        <dbReference type="SAM" id="MobiDB-lite"/>
    </source>
</evidence>
<dbReference type="InterPro" id="IPR052214">
    <property type="entry name" value="DAG_Lipase-Related"/>
</dbReference>
<dbReference type="AlphaFoldDB" id="A0A369J493"/>
<keyword evidence="3" id="KW-1003">Cell membrane</keyword>
<comment type="subcellular location">
    <subcellularLocation>
        <location evidence="2">Cell membrane</location>
        <topology evidence="2">Multi-pass membrane protein</topology>
    </subcellularLocation>
</comment>
<name>A0A369J493_HYPMA</name>
<dbReference type="GO" id="GO:0019369">
    <property type="term" value="P:arachidonate metabolic process"/>
    <property type="evidence" value="ECO:0007669"/>
    <property type="project" value="TreeGrafter"/>
</dbReference>
<dbReference type="EMBL" id="LUEZ02000158">
    <property type="protein sequence ID" value="RDB15457.1"/>
    <property type="molecule type" value="Genomic_DNA"/>
</dbReference>
<feature type="region of interest" description="Disordered" evidence="15">
    <location>
        <begin position="429"/>
        <end position="466"/>
    </location>
</feature>
<keyword evidence="5" id="KW-0812">Transmembrane</keyword>
<keyword evidence="6" id="KW-0479">Metal-binding</keyword>
<comment type="catalytic activity">
    <reaction evidence="13">
        <text>a 1,2-diacyl-sn-glycerol + H2O = a 2-acylglycerol + a fatty acid + H(+)</text>
        <dbReference type="Rhea" id="RHEA:33275"/>
        <dbReference type="ChEBI" id="CHEBI:15377"/>
        <dbReference type="ChEBI" id="CHEBI:15378"/>
        <dbReference type="ChEBI" id="CHEBI:17389"/>
        <dbReference type="ChEBI" id="CHEBI:17815"/>
        <dbReference type="ChEBI" id="CHEBI:28868"/>
        <dbReference type="EC" id="3.1.1.116"/>
    </reaction>
    <physiologicalReaction direction="left-to-right" evidence="13">
        <dbReference type="Rhea" id="RHEA:33276"/>
    </physiologicalReaction>
</comment>
<reference evidence="17" key="1">
    <citation type="submission" date="2018-04" db="EMBL/GenBank/DDBJ databases">
        <title>Whole genome sequencing of Hypsizygus marmoreus.</title>
        <authorList>
            <person name="Choi I.-G."/>
            <person name="Min B."/>
            <person name="Kim J.-G."/>
            <person name="Kim S."/>
            <person name="Oh Y.-L."/>
            <person name="Kong W.-S."/>
            <person name="Park H."/>
            <person name="Jeong J."/>
            <person name="Song E.-S."/>
        </authorList>
    </citation>
    <scope>NUCLEOTIDE SEQUENCE [LARGE SCALE GENOMIC DNA]</scope>
    <source>
        <strain evidence="17">51987-8</strain>
    </source>
</reference>
<dbReference type="CDD" id="cd00519">
    <property type="entry name" value="Lipase_3"/>
    <property type="match status" value="1"/>
</dbReference>
<evidence type="ECO:0000313" key="18">
    <source>
        <dbReference type="Proteomes" id="UP000076154"/>
    </source>
</evidence>
<dbReference type="InterPro" id="IPR029058">
    <property type="entry name" value="AB_hydrolase_fold"/>
</dbReference>